<dbReference type="InterPro" id="IPR027806">
    <property type="entry name" value="HARBI1_dom"/>
</dbReference>
<evidence type="ECO:0000256" key="2">
    <source>
        <dbReference type="ARBA" id="ARBA00004123"/>
    </source>
</evidence>
<accession>A0A6G0Y0X6</accession>
<evidence type="ECO:0000256" key="1">
    <source>
        <dbReference type="ARBA" id="ARBA00001968"/>
    </source>
</evidence>
<evidence type="ECO:0000256" key="4">
    <source>
        <dbReference type="ARBA" id="ARBA00022722"/>
    </source>
</evidence>
<dbReference type="PANTHER" id="PTHR22930">
    <property type="match status" value="1"/>
</dbReference>
<dbReference type="GO" id="GO:0004518">
    <property type="term" value="F:nuclease activity"/>
    <property type="evidence" value="ECO:0007669"/>
    <property type="project" value="UniProtKB-KW"/>
</dbReference>
<keyword evidence="5" id="KW-0479">Metal-binding</keyword>
<evidence type="ECO:0000256" key="6">
    <source>
        <dbReference type="ARBA" id="ARBA00022801"/>
    </source>
</evidence>
<feature type="domain" description="DDE Tnp4" evidence="8">
    <location>
        <begin position="174"/>
        <end position="328"/>
    </location>
</feature>
<dbReference type="AlphaFoldDB" id="A0A6G0Y0X6"/>
<dbReference type="GO" id="GO:0005634">
    <property type="term" value="C:nucleus"/>
    <property type="evidence" value="ECO:0007669"/>
    <property type="project" value="UniProtKB-SubCell"/>
</dbReference>
<gene>
    <name evidence="9" type="ORF">FWK35_00029224</name>
</gene>
<protein>
    <submittedName>
        <fullName evidence="9">Protein ALP1-like</fullName>
    </submittedName>
</protein>
<proteinExistence type="inferred from homology"/>
<comment type="similarity">
    <text evidence="3">Belongs to the HARBI1 family.</text>
</comment>
<dbReference type="GO" id="GO:0046872">
    <property type="term" value="F:metal ion binding"/>
    <property type="evidence" value="ECO:0007669"/>
    <property type="project" value="UniProtKB-KW"/>
</dbReference>
<evidence type="ECO:0000256" key="5">
    <source>
        <dbReference type="ARBA" id="ARBA00022723"/>
    </source>
</evidence>
<evidence type="ECO:0000256" key="7">
    <source>
        <dbReference type="ARBA" id="ARBA00023242"/>
    </source>
</evidence>
<evidence type="ECO:0000259" key="8">
    <source>
        <dbReference type="Pfam" id="PF13359"/>
    </source>
</evidence>
<organism evidence="9 10">
    <name type="scientific">Aphis craccivora</name>
    <name type="common">Cowpea aphid</name>
    <dbReference type="NCBI Taxonomy" id="307492"/>
    <lineage>
        <taxon>Eukaryota</taxon>
        <taxon>Metazoa</taxon>
        <taxon>Ecdysozoa</taxon>
        <taxon>Arthropoda</taxon>
        <taxon>Hexapoda</taxon>
        <taxon>Insecta</taxon>
        <taxon>Pterygota</taxon>
        <taxon>Neoptera</taxon>
        <taxon>Paraneoptera</taxon>
        <taxon>Hemiptera</taxon>
        <taxon>Sternorrhyncha</taxon>
        <taxon>Aphidomorpha</taxon>
        <taxon>Aphidoidea</taxon>
        <taxon>Aphididae</taxon>
        <taxon>Aphidini</taxon>
        <taxon>Aphis</taxon>
        <taxon>Aphis</taxon>
    </lineage>
</organism>
<keyword evidence="6" id="KW-0378">Hydrolase</keyword>
<evidence type="ECO:0000256" key="3">
    <source>
        <dbReference type="ARBA" id="ARBA00006958"/>
    </source>
</evidence>
<dbReference type="EMBL" id="VUJU01006898">
    <property type="protein sequence ID" value="KAF0747272.1"/>
    <property type="molecule type" value="Genomic_DNA"/>
</dbReference>
<keyword evidence="4" id="KW-0540">Nuclease</keyword>
<evidence type="ECO:0000313" key="10">
    <source>
        <dbReference type="Proteomes" id="UP000478052"/>
    </source>
</evidence>
<keyword evidence="7" id="KW-0539">Nucleus</keyword>
<reference evidence="9 10" key="1">
    <citation type="submission" date="2019-08" db="EMBL/GenBank/DDBJ databases">
        <title>Whole genome of Aphis craccivora.</title>
        <authorList>
            <person name="Voronova N.V."/>
            <person name="Shulinski R.S."/>
            <person name="Bandarenka Y.V."/>
            <person name="Zhorov D.G."/>
            <person name="Warner D."/>
        </authorList>
    </citation>
    <scope>NUCLEOTIDE SEQUENCE [LARGE SCALE GENOMIC DNA]</scope>
    <source>
        <strain evidence="9">180601</strain>
        <tissue evidence="9">Whole Body</tissue>
    </source>
</reference>
<keyword evidence="10" id="KW-1185">Reference proteome</keyword>
<comment type="caution">
    <text evidence="9">The sequence shown here is derived from an EMBL/GenBank/DDBJ whole genome shotgun (WGS) entry which is preliminary data.</text>
</comment>
<name>A0A6G0Y0X6_APHCR</name>
<sequence>MCLFQSEGSIRGPTRWRDIVLGHWTLERRFYIKNVDLLHSSPIRRYSVSHRGGVHGIPCLYLRCGRQWNNVVLDLEKVKPRVQKQDTMMRCALPSKLKLEVTLRYLATGDSFKTLQHIYRIGKSTICEFLPEVLHAIFEELKEYIKVPSEKSIWHKIVDGFENIWNFPTCIGAIDGKHIIMEFPSNSGTNYFNYKGTFSIVLLALVDHEYNFTCIDIGSYGSNFDAGIFSKSALKKALEENKLDVPNDCVILGDEAFPLQTYLMKPYGRRNRLSIREKIYNYRHCRARRIVENAFGILSSRFRVFRRPISLTPEKTIKLVKAACALHNWIRKNGKLTNFISVDIEDTEMGRIIPGSWCNDSDYSGLIDLGIPLQRNYTTDAKQKRNNFADYFIGEGASLTPSKFLLKKLSAEVNQFNFRTYTLAVPDPVDMDLDIFETS</sequence>
<dbReference type="OrthoDB" id="6589522at2759"/>
<dbReference type="Pfam" id="PF13359">
    <property type="entry name" value="DDE_Tnp_4"/>
    <property type="match status" value="1"/>
</dbReference>
<comment type="cofactor">
    <cofactor evidence="1">
        <name>a divalent metal cation</name>
        <dbReference type="ChEBI" id="CHEBI:60240"/>
    </cofactor>
</comment>
<dbReference type="InterPro" id="IPR045249">
    <property type="entry name" value="HARBI1-like"/>
</dbReference>
<comment type="subcellular location">
    <subcellularLocation>
        <location evidence="2">Nucleus</location>
    </subcellularLocation>
</comment>
<dbReference type="Proteomes" id="UP000478052">
    <property type="component" value="Unassembled WGS sequence"/>
</dbReference>
<dbReference type="PANTHER" id="PTHR22930:SF269">
    <property type="entry name" value="NUCLEASE HARBI1-LIKE PROTEIN"/>
    <property type="match status" value="1"/>
</dbReference>
<evidence type="ECO:0000313" key="9">
    <source>
        <dbReference type="EMBL" id="KAF0747272.1"/>
    </source>
</evidence>
<dbReference type="GO" id="GO:0016787">
    <property type="term" value="F:hydrolase activity"/>
    <property type="evidence" value="ECO:0007669"/>
    <property type="project" value="UniProtKB-KW"/>
</dbReference>